<dbReference type="PANTHER" id="PTHR45776:SF1">
    <property type="entry name" value="TRANSCRIPTION FACTOR EC"/>
    <property type="match status" value="1"/>
</dbReference>
<evidence type="ECO:0000256" key="7">
    <source>
        <dbReference type="ARBA" id="ARBA00023125"/>
    </source>
</evidence>
<feature type="region of interest" description="Disordered" evidence="12">
    <location>
        <begin position="365"/>
        <end position="403"/>
    </location>
</feature>
<evidence type="ECO:0000256" key="2">
    <source>
        <dbReference type="ARBA" id="ARBA00004496"/>
    </source>
</evidence>
<dbReference type="FunFam" id="4.10.280.10:FF:000003">
    <property type="entry name" value="microphthalmia-associated transcription factor isoform X1"/>
    <property type="match status" value="1"/>
</dbReference>
<dbReference type="GO" id="GO:0005634">
    <property type="term" value="C:nucleus"/>
    <property type="evidence" value="ECO:0007669"/>
    <property type="project" value="UniProtKB-SubCell"/>
</dbReference>
<feature type="region of interest" description="Disordered" evidence="12">
    <location>
        <begin position="275"/>
        <end position="301"/>
    </location>
</feature>
<organism evidence="14 15">
    <name type="scientific">Xiphophorus maculatus</name>
    <name type="common">Southern platyfish</name>
    <name type="synonym">Platypoecilus maculatus</name>
    <dbReference type="NCBI Taxonomy" id="8083"/>
    <lineage>
        <taxon>Eukaryota</taxon>
        <taxon>Metazoa</taxon>
        <taxon>Chordata</taxon>
        <taxon>Craniata</taxon>
        <taxon>Vertebrata</taxon>
        <taxon>Euteleostomi</taxon>
        <taxon>Actinopterygii</taxon>
        <taxon>Neopterygii</taxon>
        <taxon>Teleostei</taxon>
        <taxon>Neoteleostei</taxon>
        <taxon>Acanthomorphata</taxon>
        <taxon>Ovalentaria</taxon>
        <taxon>Atherinomorphae</taxon>
        <taxon>Cyprinodontiformes</taxon>
        <taxon>Poeciliidae</taxon>
        <taxon>Poeciliinae</taxon>
        <taxon>Xiphophorus</taxon>
    </lineage>
</organism>
<keyword evidence="8" id="KW-0010">Activator</keyword>
<evidence type="ECO:0000313" key="14">
    <source>
        <dbReference type="Ensembl" id="ENSXMAP00000025534.1"/>
    </source>
</evidence>
<comment type="subcellular location">
    <subcellularLocation>
        <location evidence="2">Cytoplasm</location>
    </subcellularLocation>
    <subcellularLocation>
        <location evidence="1">Nucleus</location>
    </subcellularLocation>
</comment>
<dbReference type="GeneID" id="102229225"/>
<dbReference type="GO" id="GO:0000981">
    <property type="term" value="F:DNA-binding transcription factor activity, RNA polymerase II-specific"/>
    <property type="evidence" value="ECO:0007669"/>
    <property type="project" value="TreeGrafter"/>
</dbReference>
<dbReference type="InterPro" id="IPR036638">
    <property type="entry name" value="HLH_DNA-bd_sf"/>
</dbReference>
<name>A0A3B5Q5N0_XIPMA</name>
<evidence type="ECO:0000313" key="15">
    <source>
        <dbReference type="Proteomes" id="UP000002852"/>
    </source>
</evidence>
<evidence type="ECO:0000256" key="12">
    <source>
        <dbReference type="SAM" id="MobiDB-lite"/>
    </source>
</evidence>
<evidence type="ECO:0000256" key="4">
    <source>
        <dbReference type="ARBA" id="ARBA00019430"/>
    </source>
</evidence>
<dbReference type="GO" id="GO:0000978">
    <property type="term" value="F:RNA polymerase II cis-regulatory region sequence-specific DNA binding"/>
    <property type="evidence" value="ECO:0007669"/>
    <property type="project" value="TreeGrafter"/>
</dbReference>
<evidence type="ECO:0000256" key="5">
    <source>
        <dbReference type="ARBA" id="ARBA00022491"/>
    </source>
</evidence>
<sequence length="403" mass="44867">MPHLSDCSYYKMRDATRASKVQSHLENSKFHLHQSQNQPGKQYLTLGSKLASTTGSGHTVPHPHAPGQQLATVPIMRNGHVPAVSDGSSPNSPVTLLTMGNHEGEFPMDEVIDDLISLESGFNDGGLDCMEPNIIMQGNVSLSNSMLDVYGGEQEHDTRVMAKERQKKDNHNLIERRRRYNINYRIKELGTLIPKSNDPDMRWNKGTILKASVEYIRWLQKEQQHSRELESRQKKLEQANRRLLLRIQELEIQARAHGLPNMAATLGTVELSSHLLKQQQQQSPPQVQQQQPQQPPIYQEDPNSDYLQRIAMVTGVSSIATASGPQDHIQGADACTTFSDPLSHFTDFFTATLKEENQLEEILMDDPLSPFGADPLLSAGSPGAASKDSSRRSSFSSAEADDL</sequence>
<dbReference type="Gene3D" id="4.10.280.10">
    <property type="entry name" value="Helix-loop-helix DNA-binding domain"/>
    <property type="match status" value="1"/>
</dbReference>
<protein>
    <recommendedName>
        <fullName evidence="4">Transcription factor EC</fullName>
    </recommendedName>
</protein>
<keyword evidence="6" id="KW-0805">Transcription regulation</keyword>
<dbReference type="GeneTree" id="ENSGT00940000159404"/>
<dbReference type="RefSeq" id="XP_023205585.1">
    <property type="nucleotide sequence ID" value="XM_023349817.1"/>
</dbReference>
<keyword evidence="15" id="KW-1185">Reference proteome</keyword>
<dbReference type="Ensembl" id="ENSXMAT00000026086.1">
    <property type="protein sequence ID" value="ENSXMAP00000025534.1"/>
    <property type="gene ID" value="ENSXMAG00000023033.1"/>
</dbReference>
<evidence type="ECO:0000259" key="13">
    <source>
        <dbReference type="PROSITE" id="PS50888"/>
    </source>
</evidence>
<evidence type="ECO:0000256" key="11">
    <source>
        <dbReference type="SAM" id="Coils"/>
    </source>
</evidence>
<proteinExistence type="inferred from homology"/>
<evidence type="ECO:0000256" key="3">
    <source>
        <dbReference type="ARBA" id="ARBA00008289"/>
    </source>
</evidence>
<dbReference type="InterPro" id="IPR031867">
    <property type="entry name" value="MiT/TFE_N"/>
</dbReference>
<evidence type="ECO:0000256" key="8">
    <source>
        <dbReference type="ARBA" id="ARBA00023159"/>
    </source>
</evidence>
<reference evidence="14" key="4">
    <citation type="submission" date="2025-09" db="UniProtKB">
        <authorList>
            <consortium name="Ensembl"/>
        </authorList>
    </citation>
    <scope>IDENTIFICATION</scope>
    <source>
        <strain evidence="14">JP 163 A</strain>
    </source>
</reference>
<reference evidence="15" key="2">
    <citation type="journal article" date="2013" name="Nat. Genet.">
        <title>The genome of the platyfish, Xiphophorus maculatus, provides insights into evolutionary adaptation and several complex traits.</title>
        <authorList>
            <person name="Schartl M."/>
            <person name="Walter R.B."/>
            <person name="Shen Y."/>
            <person name="Garcia T."/>
            <person name="Catchen J."/>
            <person name="Amores A."/>
            <person name="Braasch I."/>
            <person name="Chalopin D."/>
            <person name="Volff J.N."/>
            <person name="Lesch K.P."/>
            <person name="Bisazza A."/>
            <person name="Minx P."/>
            <person name="Hillier L."/>
            <person name="Wilson R.K."/>
            <person name="Fuerstenberg S."/>
            <person name="Boore J."/>
            <person name="Searle S."/>
            <person name="Postlethwait J.H."/>
            <person name="Warren W.C."/>
        </authorList>
    </citation>
    <scope>NUCLEOTIDE SEQUENCE [LARGE SCALE GENOMIC DNA]</scope>
    <source>
        <strain evidence="15">JP 163 A</strain>
    </source>
</reference>
<evidence type="ECO:0000256" key="1">
    <source>
        <dbReference type="ARBA" id="ARBA00004123"/>
    </source>
</evidence>
<dbReference type="Pfam" id="PF00010">
    <property type="entry name" value="HLH"/>
    <property type="match status" value="1"/>
</dbReference>
<dbReference type="InterPro" id="IPR021802">
    <property type="entry name" value="MiT/TFE_C"/>
</dbReference>
<accession>A0A3B5Q5N0</accession>
<reference evidence="15" key="1">
    <citation type="submission" date="2012-01" db="EMBL/GenBank/DDBJ databases">
        <authorList>
            <person name="Walter R."/>
            <person name="Schartl M."/>
            <person name="Warren W."/>
        </authorList>
    </citation>
    <scope>NUCLEOTIDE SEQUENCE [LARGE SCALE GENOMIC DNA]</scope>
    <source>
        <strain evidence="15">JP 163 A</strain>
    </source>
</reference>
<keyword evidence="11" id="KW-0175">Coiled coil</keyword>
<reference evidence="14" key="3">
    <citation type="submission" date="2025-08" db="UniProtKB">
        <authorList>
            <consortium name="Ensembl"/>
        </authorList>
    </citation>
    <scope>IDENTIFICATION</scope>
    <source>
        <strain evidence="14">JP 163 A</strain>
    </source>
</reference>
<keyword evidence="5" id="KW-0678">Repressor</keyword>
<dbReference type="Proteomes" id="UP000002852">
    <property type="component" value="Unassembled WGS sequence"/>
</dbReference>
<feature type="compositionally biased region" description="Low complexity" evidence="12">
    <location>
        <begin position="278"/>
        <end position="292"/>
    </location>
</feature>
<dbReference type="GO" id="GO:0046983">
    <property type="term" value="F:protein dimerization activity"/>
    <property type="evidence" value="ECO:0007669"/>
    <property type="project" value="InterPro"/>
</dbReference>
<feature type="coiled-coil region" evidence="11">
    <location>
        <begin position="219"/>
        <end position="253"/>
    </location>
</feature>
<comment type="similarity">
    <text evidence="3">Belongs to the MiT/TFE family.</text>
</comment>
<keyword evidence="10" id="KW-0539">Nucleus</keyword>
<feature type="compositionally biased region" description="Low complexity" evidence="12">
    <location>
        <begin position="384"/>
        <end position="403"/>
    </location>
</feature>
<dbReference type="SUPFAM" id="SSF47459">
    <property type="entry name" value="HLH, helix-loop-helix DNA-binding domain"/>
    <property type="match status" value="1"/>
</dbReference>
<keyword evidence="7" id="KW-0238">DNA-binding</keyword>
<dbReference type="AlphaFoldDB" id="A0A3B5Q5N0"/>
<evidence type="ECO:0000256" key="6">
    <source>
        <dbReference type="ARBA" id="ARBA00023015"/>
    </source>
</evidence>
<evidence type="ECO:0000256" key="9">
    <source>
        <dbReference type="ARBA" id="ARBA00023163"/>
    </source>
</evidence>
<dbReference type="Pfam" id="PF15951">
    <property type="entry name" value="MITF_TFEB_C_3_N"/>
    <property type="match status" value="1"/>
</dbReference>
<dbReference type="CTD" id="22797"/>
<dbReference type="PROSITE" id="PS50888">
    <property type="entry name" value="BHLH"/>
    <property type="match status" value="1"/>
</dbReference>
<dbReference type="GO" id="GO:0005737">
    <property type="term" value="C:cytoplasm"/>
    <property type="evidence" value="ECO:0007669"/>
    <property type="project" value="UniProtKB-SubCell"/>
</dbReference>
<dbReference type="SMART" id="SM00353">
    <property type="entry name" value="HLH"/>
    <property type="match status" value="1"/>
</dbReference>
<dbReference type="Pfam" id="PF11851">
    <property type="entry name" value="DUF3371"/>
    <property type="match status" value="1"/>
</dbReference>
<dbReference type="CDD" id="cd18925">
    <property type="entry name" value="bHLHzip_TFEC"/>
    <property type="match status" value="1"/>
</dbReference>
<dbReference type="PANTHER" id="PTHR45776">
    <property type="entry name" value="MIP04163P"/>
    <property type="match status" value="1"/>
</dbReference>
<evidence type="ECO:0000256" key="10">
    <source>
        <dbReference type="ARBA" id="ARBA00023242"/>
    </source>
</evidence>
<keyword evidence="9" id="KW-0804">Transcription</keyword>
<feature type="domain" description="BHLH" evidence="13">
    <location>
        <begin position="166"/>
        <end position="219"/>
    </location>
</feature>
<dbReference type="InterPro" id="IPR011598">
    <property type="entry name" value="bHLH_dom"/>
</dbReference>